<proteinExistence type="predicted"/>
<dbReference type="EMBL" id="LR812090">
    <property type="protein sequence ID" value="CAB9495111.1"/>
    <property type="molecule type" value="Genomic_DNA"/>
</dbReference>
<accession>A0A6T9Y4B4</accession>
<dbReference type="Proteomes" id="UP000509458">
    <property type="component" value="Chromosome"/>
</dbReference>
<gene>
    <name evidence="2" type="ORF">ALFOR1_40504</name>
</gene>
<evidence type="ECO:0008006" key="4">
    <source>
        <dbReference type="Google" id="ProtNLM"/>
    </source>
</evidence>
<sequence length="149" mass="16129">MKHVNTWTFSLCLALASAAGSACFADTLSVDSSLKAQINEKKNNQDATPSLSQPTIVSCPAEFQQVKISNDARQCQAFEKDTSAVMVYHSPRTPNEILGVYETAHPSLKSHSPVRGRTLLSSEDKTIRVIISPDNAGSQVDILVTSKTH</sequence>
<evidence type="ECO:0000313" key="3">
    <source>
        <dbReference type="Proteomes" id="UP000509458"/>
    </source>
</evidence>
<protein>
    <recommendedName>
        <fullName evidence="4">Lipoprotein</fullName>
    </recommendedName>
</protein>
<feature type="signal peptide" evidence="1">
    <location>
        <begin position="1"/>
        <end position="24"/>
    </location>
</feature>
<keyword evidence="1" id="KW-0732">Signal</keyword>
<dbReference type="AlphaFoldDB" id="A0A6T9Y4B4"/>
<organism evidence="2 3">
    <name type="scientific">Alteromonas macleodii</name>
    <name type="common">Pseudoalteromonas macleodii</name>
    <dbReference type="NCBI Taxonomy" id="28108"/>
    <lineage>
        <taxon>Bacteria</taxon>
        <taxon>Pseudomonadati</taxon>
        <taxon>Pseudomonadota</taxon>
        <taxon>Gammaproteobacteria</taxon>
        <taxon>Alteromonadales</taxon>
        <taxon>Alteromonadaceae</taxon>
        <taxon>Alteromonas/Salinimonas group</taxon>
        <taxon>Alteromonas</taxon>
    </lineage>
</organism>
<dbReference type="RefSeq" id="WP_179984376.1">
    <property type="nucleotide sequence ID" value="NZ_LR812090.1"/>
</dbReference>
<evidence type="ECO:0000256" key="1">
    <source>
        <dbReference type="SAM" id="SignalP"/>
    </source>
</evidence>
<feature type="chain" id="PRO_5029569693" description="Lipoprotein" evidence="1">
    <location>
        <begin position="25"/>
        <end position="149"/>
    </location>
</feature>
<name>A0A6T9Y4B4_ALTMA</name>
<dbReference type="PROSITE" id="PS51257">
    <property type="entry name" value="PROKAR_LIPOPROTEIN"/>
    <property type="match status" value="1"/>
</dbReference>
<reference evidence="2 3" key="1">
    <citation type="submission" date="2020-06" db="EMBL/GenBank/DDBJ databases">
        <authorList>
            <person name="Duchaud E."/>
        </authorList>
    </citation>
    <scope>NUCLEOTIDE SEQUENCE [LARGE SCALE GENOMIC DNA]</scope>
    <source>
        <strain evidence="2">Alteromonas fortis</strain>
    </source>
</reference>
<evidence type="ECO:0000313" key="2">
    <source>
        <dbReference type="EMBL" id="CAB9495111.1"/>
    </source>
</evidence>